<dbReference type="InterPro" id="IPR029055">
    <property type="entry name" value="Ntn_hydrolases_N"/>
</dbReference>
<dbReference type="SUPFAM" id="SSF56235">
    <property type="entry name" value="N-terminal nucleophile aminohydrolases (Ntn hydrolases)"/>
    <property type="match status" value="1"/>
</dbReference>
<evidence type="ECO:0008006" key="3">
    <source>
        <dbReference type="Google" id="ProtNLM"/>
    </source>
</evidence>
<comment type="caution">
    <text evidence="1">The sequence shown here is derived from an EMBL/GenBank/DDBJ whole genome shotgun (WGS) entry which is preliminary data.</text>
</comment>
<evidence type="ECO:0000313" key="1">
    <source>
        <dbReference type="EMBL" id="MET7030072.1"/>
    </source>
</evidence>
<dbReference type="Proteomes" id="UP001549773">
    <property type="component" value="Unassembled WGS sequence"/>
</dbReference>
<protein>
    <recommendedName>
        <fullName evidence="3">Glutamine amidotransferase type-2 domain-containing protein</fullName>
    </recommendedName>
</protein>
<dbReference type="RefSeq" id="WP_354618863.1">
    <property type="nucleotide sequence ID" value="NZ_JBEWYP010000006.1"/>
</dbReference>
<dbReference type="EMBL" id="JBEWYP010000006">
    <property type="protein sequence ID" value="MET7030072.1"/>
    <property type="molecule type" value="Genomic_DNA"/>
</dbReference>
<name>A0ABV2TXU6_9FLAO</name>
<proteinExistence type="predicted"/>
<gene>
    <name evidence="1" type="ORF">ABXZ32_11735</name>
</gene>
<accession>A0ABV2TXU6</accession>
<evidence type="ECO:0000313" key="2">
    <source>
        <dbReference type="Proteomes" id="UP001549773"/>
    </source>
</evidence>
<keyword evidence="2" id="KW-1185">Reference proteome</keyword>
<dbReference type="Gene3D" id="3.60.20.10">
    <property type="entry name" value="Glutamine Phosphoribosylpyrophosphate, subunit 1, domain 1"/>
    <property type="match status" value="1"/>
</dbReference>
<reference evidence="1 2" key="1">
    <citation type="submission" date="2024-07" db="EMBL/GenBank/DDBJ databases">
        <title>The genome sequence of type strain Sediminicola luteus GDMCC 1.2596T.</title>
        <authorList>
            <person name="Liu Y."/>
        </authorList>
    </citation>
    <scope>NUCLEOTIDE SEQUENCE [LARGE SCALE GENOMIC DNA]</scope>
    <source>
        <strain evidence="1 2">GDMCC 1.2596</strain>
    </source>
</reference>
<organism evidence="1 2">
    <name type="scientific">Sediminicola luteus</name>
    <dbReference type="NCBI Taxonomy" id="319238"/>
    <lineage>
        <taxon>Bacteria</taxon>
        <taxon>Pseudomonadati</taxon>
        <taxon>Bacteroidota</taxon>
        <taxon>Flavobacteriia</taxon>
        <taxon>Flavobacteriales</taxon>
        <taxon>Flavobacteriaceae</taxon>
        <taxon>Sediminicola</taxon>
    </lineage>
</organism>
<sequence length="492" mass="57390">MATLKFRRQFLLTPTDTEELSDWNHERLASYNLYSHPDCAKYKVAIRTKEGVILGHVLDPKKPERSTMDILRDIVMQENETGVAKELYGLVGRFVLIINSNGRFVFFNDACGLKSFFYTKYEGQLHMASQPLLLKMVTGNLIVKGERYNSFFDSEYVKRNKESWFPSGTSLYEGVYHLVPNHYLKSESLEQVRYWPIKALELEDYESSLKKFSNLLRMTMEAGSKKYNLALGLTAGFDSRIILSATKGVKDKTLYYTLQYRNLTKDSRDIAIPLNLKKVLKINHKLMDCRIPLDKDFGRIYVENSDMAHLDDWGFIANGISKNLPKDVMAIKGSCSETGRCYFYKSGKHPNFSSSSDIVNYNRNWKGIRFIEERISDWYDEVNKESVNKGYNILDLFHWEVSTGSWQTQNQLEWDLVHDTFTPFNNRELLDIMLHIDTKFRSKPDYILYTETMKLLWPEVLSQPINPLSNRDWLKTNIKVALTKVGFERFNH</sequence>